<organism evidence="5 6">
    <name type="scientific">Bacterioplanoides pacificum</name>
    <dbReference type="NCBI Taxonomy" id="1171596"/>
    <lineage>
        <taxon>Bacteria</taxon>
        <taxon>Pseudomonadati</taxon>
        <taxon>Pseudomonadota</taxon>
        <taxon>Gammaproteobacteria</taxon>
        <taxon>Oceanospirillales</taxon>
        <taxon>Oceanospirillaceae</taxon>
        <taxon>Bacterioplanoides</taxon>
    </lineage>
</organism>
<dbReference type="InterPro" id="IPR022496">
    <property type="entry name" value="T6A_TsaB"/>
</dbReference>
<evidence type="ECO:0000313" key="5">
    <source>
        <dbReference type="EMBL" id="MFC3678923.1"/>
    </source>
</evidence>
<reference evidence="6" key="1">
    <citation type="journal article" date="2019" name="Int. J. Syst. Evol. Microbiol.">
        <title>The Global Catalogue of Microorganisms (GCM) 10K type strain sequencing project: providing services to taxonomists for standard genome sequencing and annotation.</title>
        <authorList>
            <consortium name="The Broad Institute Genomics Platform"/>
            <consortium name="The Broad Institute Genome Sequencing Center for Infectious Disease"/>
            <person name="Wu L."/>
            <person name="Ma J."/>
        </authorList>
    </citation>
    <scope>NUCLEOTIDE SEQUENCE [LARGE SCALE GENOMIC DNA]</scope>
    <source>
        <strain evidence="6">KCTC 42424</strain>
    </source>
</reference>
<dbReference type="GO" id="GO:0061711">
    <property type="term" value="F:tRNA N(6)-L-threonylcarbamoyladenine synthase activity"/>
    <property type="evidence" value="ECO:0007669"/>
    <property type="project" value="UniProtKB-EC"/>
</dbReference>
<evidence type="ECO:0000256" key="3">
    <source>
        <dbReference type="ARBA" id="ARBA00032446"/>
    </source>
</evidence>
<dbReference type="Gene3D" id="3.30.420.40">
    <property type="match status" value="2"/>
</dbReference>
<comment type="caution">
    <text evidence="5">The sequence shown here is derived from an EMBL/GenBank/DDBJ whole genome shotgun (WGS) entry which is preliminary data.</text>
</comment>
<dbReference type="RefSeq" id="WP_376864470.1">
    <property type="nucleotide sequence ID" value="NZ_JBHRYB010000001.1"/>
</dbReference>
<dbReference type="EMBL" id="JBHRYB010000001">
    <property type="protein sequence ID" value="MFC3678923.1"/>
    <property type="molecule type" value="Genomic_DNA"/>
</dbReference>
<evidence type="ECO:0000256" key="1">
    <source>
        <dbReference type="ARBA" id="ARBA00010493"/>
    </source>
</evidence>
<proteinExistence type="inferred from homology"/>
<dbReference type="PANTHER" id="PTHR11735:SF11">
    <property type="entry name" value="TRNA THREONYLCARBAMOYLADENOSINE BIOSYNTHESIS PROTEIN TSAB"/>
    <property type="match status" value="1"/>
</dbReference>
<evidence type="ECO:0000256" key="2">
    <source>
        <dbReference type="ARBA" id="ARBA00019012"/>
    </source>
</evidence>
<evidence type="ECO:0000313" key="6">
    <source>
        <dbReference type="Proteomes" id="UP001595722"/>
    </source>
</evidence>
<keyword evidence="6" id="KW-1185">Reference proteome</keyword>
<dbReference type="NCBIfam" id="TIGR03725">
    <property type="entry name" value="T6A_YeaZ"/>
    <property type="match status" value="1"/>
</dbReference>
<keyword evidence="5" id="KW-0808">Transferase</keyword>
<dbReference type="CDD" id="cd24032">
    <property type="entry name" value="ASKHA_NBD_TsaB"/>
    <property type="match status" value="1"/>
</dbReference>
<dbReference type="InterPro" id="IPR043129">
    <property type="entry name" value="ATPase_NBD"/>
</dbReference>
<gene>
    <name evidence="5" type="primary">tsaB</name>
    <name evidence="5" type="ORF">ACFOMG_02195</name>
</gene>
<dbReference type="InterPro" id="IPR000905">
    <property type="entry name" value="Gcp-like_dom"/>
</dbReference>
<dbReference type="PANTHER" id="PTHR11735">
    <property type="entry name" value="TRNA N6-ADENOSINE THREONYLCARBAMOYLTRANSFERASE"/>
    <property type="match status" value="1"/>
</dbReference>
<dbReference type="SUPFAM" id="SSF53067">
    <property type="entry name" value="Actin-like ATPase domain"/>
    <property type="match status" value="2"/>
</dbReference>
<dbReference type="Proteomes" id="UP001595722">
    <property type="component" value="Unassembled WGS sequence"/>
</dbReference>
<protein>
    <recommendedName>
        <fullName evidence="2">tRNA threonylcarbamoyladenosine biosynthesis protein TsaB</fullName>
    </recommendedName>
    <alternativeName>
        <fullName evidence="3">t(6)A37 threonylcarbamoyladenosine biosynthesis protein TsaB</fullName>
    </alternativeName>
</protein>
<keyword evidence="5" id="KW-0012">Acyltransferase</keyword>
<feature type="domain" description="Gcp-like" evidence="4">
    <location>
        <begin position="32"/>
        <end position="145"/>
    </location>
</feature>
<dbReference type="Pfam" id="PF00814">
    <property type="entry name" value="TsaD"/>
    <property type="match status" value="1"/>
</dbReference>
<sequence length="237" mass="25594">MANLLILDASSSLCSVSLLTANGDVHLCEQQPRRHAQRLLPMVDEALQQAGVDKTALDGIAYGRGPGSFTGIRIAASVMQGIALALALPVFGVSSLQAIAQQLAQQNGRLLPGSRIAVVTDAHMGEVFWGMFQLNEQRLALAINDERVGAPPLCLQQLQDFDGIIAGDGLQLEAFAALAGRDNCYPDIPLQTEAMAPLVHHAWQQQAFGNEEQHAPVYLRDSVAWKKLNEQPSLLKR</sequence>
<comment type="similarity">
    <text evidence="1">Belongs to the KAE1 / TsaD family. TsaB subfamily.</text>
</comment>
<accession>A0ABV7VPM2</accession>
<name>A0ABV7VPM2_9GAMM</name>
<evidence type="ECO:0000259" key="4">
    <source>
        <dbReference type="Pfam" id="PF00814"/>
    </source>
</evidence>